<dbReference type="EMBL" id="BMOS01000038">
    <property type="protein sequence ID" value="GGN65626.1"/>
    <property type="molecule type" value="Genomic_DNA"/>
</dbReference>
<evidence type="ECO:0000256" key="3">
    <source>
        <dbReference type="ARBA" id="ARBA00022516"/>
    </source>
</evidence>
<keyword evidence="3" id="KW-0444">Lipid biosynthesis</keyword>
<keyword evidence="4" id="KW-0547">Nucleotide-binding</keyword>
<dbReference type="FunFam" id="3.30.230.10:FF:000072">
    <property type="entry name" value="Diphosphomevalonate decarboxylase"/>
    <property type="match status" value="1"/>
</dbReference>
<feature type="domain" description="Mvd1 C-terminal" evidence="8">
    <location>
        <begin position="181"/>
        <end position="305"/>
    </location>
</feature>
<name>A0A917Y4P2_9BACI</name>
<dbReference type="InterPro" id="IPR036554">
    <property type="entry name" value="GHMP_kinase_C_sf"/>
</dbReference>
<evidence type="ECO:0000259" key="8">
    <source>
        <dbReference type="Pfam" id="PF18376"/>
    </source>
</evidence>
<keyword evidence="11" id="KW-1185">Reference proteome</keyword>
<evidence type="ECO:0000313" key="10">
    <source>
        <dbReference type="EMBL" id="GGN65626.1"/>
    </source>
</evidence>
<evidence type="ECO:0000256" key="7">
    <source>
        <dbReference type="ARBA" id="ARBA00023239"/>
    </source>
</evidence>
<comment type="similarity">
    <text evidence="1">Belongs to the diphosphomevalonate decarboxylase family.</text>
</comment>
<comment type="caution">
    <text evidence="10">The sequence shown here is derived from an EMBL/GenBank/DDBJ whole genome shotgun (WGS) entry which is preliminary data.</text>
</comment>
<dbReference type="PIRSF" id="PIRSF015950">
    <property type="entry name" value="Mev_P_decrbx"/>
    <property type="match status" value="1"/>
</dbReference>
<dbReference type="GO" id="GO:0005829">
    <property type="term" value="C:cytosol"/>
    <property type="evidence" value="ECO:0007669"/>
    <property type="project" value="InterPro"/>
</dbReference>
<dbReference type="Gene3D" id="3.30.230.10">
    <property type="match status" value="1"/>
</dbReference>
<proteinExistence type="inferred from homology"/>
<evidence type="ECO:0000256" key="6">
    <source>
        <dbReference type="ARBA" id="ARBA00023098"/>
    </source>
</evidence>
<dbReference type="GO" id="GO:0005524">
    <property type="term" value="F:ATP binding"/>
    <property type="evidence" value="ECO:0007669"/>
    <property type="project" value="UniProtKB-KW"/>
</dbReference>
<dbReference type="EC" id="4.1.1.33" evidence="2"/>
<evidence type="ECO:0000256" key="4">
    <source>
        <dbReference type="ARBA" id="ARBA00022741"/>
    </source>
</evidence>
<organism evidence="10 11">
    <name type="scientific">Oceanobacillus indicireducens</name>
    <dbReference type="NCBI Taxonomy" id="1004261"/>
    <lineage>
        <taxon>Bacteria</taxon>
        <taxon>Bacillati</taxon>
        <taxon>Bacillota</taxon>
        <taxon>Bacilli</taxon>
        <taxon>Bacillales</taxon>
        <taxon>Bacillaceae</taxon>
        <taxon>Oceanobacillus</taxon>
    </lineage>
</organism>
<gene>
    <name evidence="10" type="primary">mvaD</name>
    <name evidence="10" type="ORF">GCM10007971_34680</name>
</gene>
<dbReference type="PANTHER" id="PTHR10977:SF3">
    <property type="entry name" value="DIPHOSPHOMEVALONATE DECARBOXYLASE"/>
    <property type="match status" value="1"/>
</dbReference>
<dbReference type="Proteomes" id="UP000624041">
    <property type="component" value="Unassembled WGS sequence"/>
</dbReference>
<dbReference type="InterPro" id="IPR053859">
    <property type="entry name" value="MVD-like_N"/>
</dbReference>
<dbReference type="Pfam" id="PF22700">
    <property type="entry name" value="MVD-like_N"/>
    <property type="match status" value="1"/>
</dbReference>
<dbReference type="Pfam" id="PF18376">
    <property type="entry name" value="MDD_C"/>
    <property type="match status" value="1"/>
</dbReference>
<keyword evidence="5" id="KW-0067">ATP-binding</keyword>
<dbReference type="InterPro" id="IPR014721">
    <property type="entry name" value="Ribsml_uS5_D2-typ_fold_subgr"/>
</dbReference>
<feature type="domain" description="Diphosphomevalonate decarboxylase-like N-terminal" evidence="9">
    <location>
        <begin position="7"/>
        <end position="164"/>
    </location>
</feature>
<reference evidence="10" key="2">
    <citation type="submission" date="2020-09" db="EMBL/GenBank/DDBJ databases">
        <authorList>
            <person name="Sun Q."/>
            <person name="Ohkuma M."/>
        </authorList>
    </citation>
    <scope>NUCLEOTIDE SEQUENCE</scope>
    <source>
        <strain evidence="10">JCM 17251</strain>
    </source>
</reference>
<evidence type="ECO:0000259" key="9">
    <source>
        <dbReference type="Pfam" id="PF22700"/>
    </source>
</evidence>
<dbReference type="SUPFAM" id="SSF55060">
    <property type="entry name" value="GHMP Kinase, C-terminal domain"/>
    <property type="match status" value="1"/>
</dbReference>
<evidence type="ECO:0000313" key="11">
    <source>
        <dbReference type="Proteomes" id="UP000624041"/>
    </source>
</evidence>
<keyword evidence="7" id="KW-0456">Lyase</keyword>
<dbReference type="InterPro" id="IPR005935">
    <property type="entry name" value="Mev_decarb"/>
</dbReference>
<keyword evidence="6" id="KW-0443">Lipid metabolism</keyword>
<dbReference type="InterPro" id="IPR029765">
    <property type="entry name" value="Mev_diP_decarb"/>
</dbReference>
<dbReference type="InterPro" id="IPR020568">
    <property type="entry name" value="Ribosomal_Su5_D2-typ_SF"/>
</dbReference>
<dbReference type="RefSeq" id="WP_188859208.1">
    <property type="nucleotide sequence ID" value="NZ_BMOS01000038.1"/>
</dbReference>
<dbReference type="PANTHER" id="PTHR10977">
    <property type="entry name" value="DIPHOSPHOMEVALONATE DECARBOXYLASE"/>
    <property type="match status" value="1"/>
</dbReference>
<dbReference type="SUPFAM" id="SSF54211">
    <property type="entry name" value="Ribosomal protein S5 domain 2-like"/>
    <property type="match status" value="1"/>
</dbReference>
<accession>A0A917Y4P2</accession>
<dbReference type="NCBIfam" id="TIGR01240">
    <property type="entry name" value="mevDPdecarb"/>
    <property type="match status" value="1"/>
</dbReference>
<protein>
    <recommendedName>
        <fullName evidence="2">diphosphomevalonate decarboxylase</fullName>
        <ecNumber evidence="2">4.1.1.33</ecNumber>
    </recommendedName>
</protein>
<dbReference type="AlphaFoldDB" id="A0A917Y4P2"/>
<evidence type="ECO:0000256" key="5">
    <source>
        <dbReference type="ARBA" id="ARBA00022840"/>
    </source>
</evidence>
<evidence type="ECO:0000256" key="2">
    <source>
        <dbReference type="ARBA" id="ARBA00012296"/>
    </source>
</evidence>
<evidence type="ECO:0000256" key="1">
    <source>
        <dbReference type="ARBA" id="ARBA00008831"/>
    </source>
</evidence>
<dbReference type="InterPro" id="IPR041431">
    <property type="entry name" value="Mvd1_C"/>
</dbReference>
<dbReference type="GO" id="GO:0004163">
    <property type="term" value="F:diphosphomevalonate decarboxylase activity"/>
    <property type="evidence" value="ECO:0007669"/>
    <property type="project" value="UniProtKB-EC"/>
</dbReference>
<dbReference type="GO" id="GO:0019287">
    <property type="term" value="P:isopentenyl diphosphate biosynthetic process, mevalonate pathway"/>
    <property type="evidence" value="ECO:0007669"/>
    <property type="project" value="InterPro"/>
</dbReference>
<reference evidence="10" key="1">
    <citation type="journal article" date="2014" name="Int. J. Syst. Evol. Microbiol.">
        <title>Complete genome sequence of Corynebacterium casei LMG S-19264T (=DSM 44701T), isolated from a smear-ripened cheese.</title>
        <authorList>
            <consortium name="US DOE Joint Genome Institute (JGI-PGF)"/>
            <person name="Walter F."/>
            <person name="Albersmeier A."/>
            <person name="Kalinowski J."/>
            <person name="Ruckert C."/>
        </authorList>
    </citation>
    <scope>NUCLEOTIDE SEQUENCE</scope>
    <source>
        <strain evidence="10">JCM 17251</strain>
    </source>
</reference>
<sequence>MKATAKAHTNIALIKYWGKRNEELILPTNNSLSLTLDGFYTTTTVDFQEDLKADSFELNGIPEQGEAYKRVTAFLELVRKMAGKEVYAHVASDNQVPTAAGFASSASGFAALAAAASKAIGLDLDDKELSRLTRRGSGSSSRSIYGGFAEWQMGEKKDGSDSYAVPIADENHWDIRMAGVVLTSEMKKISSRAGMRRTVETSPFYEGWLKSIPEDLTGIKEAIQEKNFIQVGEIAEANCLKMHATSLGAKPPFTYWLDSTIRVMRQVQKMREQGIPAYFTIDAGPNVKVLYLPEHEAEVERMLREVPGVTDVILSKPGPGVSYL</sequence>
<dbReference type="Gene3D" id="3.30.70.890">
    <property type="entry name" value="GHMP kinase, C-terminal domain"/>
    <property type="match status" value="1"/>
</dbReference>